<dbReference type="GO" id="GO:0046872">
    <property type="term" value="F:metal ion binding"/>
    <property type="evidence" value="ECO:0007669"/>
    <property type="project" value="UniProtKB-KW"/>
</dbReference>
<evidence type="ECO:0000256" key="2">
    <source>
        <dbReference type="ARBA" id="ARBA00022737"/>
    </source>
</evidence>
<dbReference type="GO" id="GO:0019146">
    <property type="term" value="F:arabinose-5-phosphate isomerase activity"/>
    <property type="evidence" value="ECO:0007669"/>
    <property type="project" value="UniProtKB-ARBA"/>
</dbReference>
<evidence type="ECO:0000256" key="7">
    <source>
        <dbReference type="PROSITE-ProRule" id="PRU00703"/>
    </source>
</evidence>
<dbReference type="AlphaFoldDB" id="A0A1T4S0V9"/>
<dbReference type="PANTHER" id="PTHR42745:SF1">
    <property type="entry name" value="ARABINOSE 5-PHOSPHATE ISOMERASE KDSD"/>
    <property type="match status" value="1"/>
</dbReference>
<keyword evidence="11" id="KW-1185">Reference proteome</keyword>
<dbReference type="GO" id="GO:0097367">
    <property type="term" value="F:carbohydrate derivative binding"/>
    <property type="evidence" value="ECO:0007669"/>
    <property type="project" value="InterPro"/>
</dbReference>
<evidence type="ECO:0000313" key="11">
    <source>
        <dbReference type="Proteomes" id="UP000190102"/>
    </source>
</evidence>
<dbReference type="EMBL" id="FUWR01000028">
    <property type="protein sequence ID" value="SKA21835.1"/>
    <property type="molecule type" value="Genomic_DNA"/>
</dbReference>
<dbReference type="FunFam" id="3.40.50.10490:FF:000011">
    <property type="entry name" value="Arabinose 5-phosphate isomerase"/>
    <property type="match status" value="1"/>
</dbReference>
<evidence type="ECO:0000313" key="10">
    <source>
        <dbReference type="EMBL" id="SKA21835.1"/>
    </source>
</evidence>
<dbReference type="Gene3D" id="3.10.580.10">
    <property type="entry name" value="CBS-domain"/>
    <property type="match status" value="1"/>
</dbReference>
<dbReference type="STRING" id="115783.SAMN02745119_03175"/>
<feature type="domain" description="CBS" evidence="8">
    <location>
        <begin position="201"/>
        <end position="259"/>
    </location>
</feature>
<keyword evidence="10" id="KW-0413">Isomerase</keyword>
<dbReference type="SUPFAM" id="SSF53697">
    <property type="entry name" value="SIS domain"/>
    <property type="match status" value="1"/>
</dbReference>
<keyword evidence="3 7" id="KW-0129">CBS domain</keyword>
<dbReference type="PROSITE" id="PS51464">
    <property type="entry name" value="SIS"/>
    <property type="match status" value="1"/>
</dbReference>
<evidence type="ECO:0000259" key="9">
    <source>
        <dbReference type="PROSITE" id="PS51464"/>
    </source>
</evidence>
<evidence type="ECO:0000259" key="8">
    <source>
        <dbReference type="PROSITE" id="PS51371"/>
    </source>
</evidence>
<dbReference type="InterPro" id="IPR035474">
    <property type="entry name" value="SIS_Kpsf"/>
</dbReference>
<evidence type="ECO:0000256" key="1">
    <source>
        <dbReference type="ARBA" id="ARBA00008165"/>
    </source>
</evidence>
<sequence length="322" mass="33736">MSILDEGRKVIQAEAAAVAALAGRLDSSFEQAVQMVLASSGRVVVSGMGKSGLVGQKIASTMASTGTPAFFLHPAEGIHGDLGMIMTGDVVIGISNSGETEELLRILPVIKRLGASLIAMSGNPASNLARSSDVFLDVSVAEEACPLGLAPTSSTTATLAMGDALAVALLVERGFRAEDFAIFHPGGSLGKRLLLRVEDLMHGGDSIPLVQEEMLMKEALFVITSKGLGITGVTDAQGGLLGVITDGDLRRCLERGEDILHSSAGSLMRRNPKRILRRELAAAALQMMERHSITTLFAFDDEQSQAPCGVIHLHDILKAGIA</sequence>
<dbReference type="CDD" id="cd04604">
    <property type="entry name" value="CBS_pair_SIS_assoc"/>
    <property type="match status" value="1"/>
</dbReference>
<dbReference type="NCBIfam" id="TIGR00393">
    <property type="entry name" value="kpsF"/>
    <property type="match status" value="1"/>
</dbReference>
<feature type="site" description="Catalytically relevant" evidence="6">
    <location>
        <position position="102"/>
    </location>
</feature>
<dbReference type="OrthoDB" id="9762536at2"/>
<keyword evidence="2" id="KW-0677">Repeat</keyword>
<dbReference type="PROSITE" id="PS51371">
    <property type="entry name" value="CBS"/>
    <property type="match status" value="1"/>
</dbReference>
<dbReference type="Pfam" id="PF01380">
    <property type="entry name" value="SIS"/>
    <property type="match status" value="1"/>
</dbReference>
<dbReference type="PIRSF" id="PIRSF004692">
    <property type="entry name" value="KdsD_KpsF"/>
    <property type="match status" value="1"/>
</dbReference>
<dbReference type="InterPro" id="IPR000644">
    <property type="entry name" value="CBS_dom"/>
</dbReference>
<evidence type="ECO:0000256" key="4">
    <source>
        <dbReference type="PIRNR" id="PIRNR004692"/>
    </source>
</evidence>
<dbReference type="InterPro" id="IPR046348">
    <property type="entry name" value="SIS_dom_sf"/>
</dbReference>
<proteinExistence type="inferred from homology"/>
<keyword evidence="5" id="KW-0479">Metal-binding</keyword>
<feature type="site" description="Catalytically relevant" evidence="6">
    <location>
        <position position="50"/>
    </location>
</feature>
<evidence type="ECO:0000256" key="5">
    <source>
        <dbReference type="PIRSR" id="PIRSR004692-2"/>
    </source>
</evidence>
<dbReference type="PANTHER" id="PTHR42745">
    <property type="match status" value="1"/>
</dbReference>
<dbReference type="Gene3D" id="3.40.50.10490">
    <property type="entry name" value="Glucose-6-phosphate isomerase like protein, domain 1"/>
    <property type="match status" value="1"/>
</dbReference>
<evidence type="ECO:0000256" key="3">
    <source>
        <dbReference type="ARBA" id="ARBA00023122"/>
    </source>
</evidence>
<dbReference type="InterPro" id="IPR004800">
    <property type="entry name" value="KdsD/KpsF-type"/>
</dbReference>
<dbReference type="CDD" id="cd05014">
    <property type="entry name" value="SIS_Kpsf"/>
    <property type="match status" value="1"/>
</dbReference>
<dbReference type="Proteomes" id="UP000190102">
    <property type="component" value="Unassembled WGS sequence"/>
</dbReference>
<feature type="domain" description="SIS" evidence="9">
    <location>
        <begin position="32"/>
        <end position="175"/>
    </location>
</feature>
<reference evidence="11" key="1">
    <citation type="submission" date="2017-02" db="EMBL/GenBank/DDBJ databases">
        <authorList>
            <person name="Varghese N."/>
            <person name="Submissions S."/>
        </authorList>
    </citation>
    <scope>NUCLEOTIDE SEQUENCE [LARGE SCALE GENOMIC DNA]</scope>
    <source>
        <strain evidence="11">ATCC BAA-34</strain>
    </source>
</reference>
<feature type="site" description="Catalytically relevant" evidence="6">
    <location>
        <position position="184"/>
    </location>
</feature>
<evidence type="ECO:0000256" key="6">
    <source>
        <dbReference type="PIRSR" id="PIRSR004692-3"/>
    </source>
</evidence>
<dbReference type="GO" id="GO:1901135">
    <property type="term" value="P:carbohydrate derivative metabolic process"/>
    <property type="evidence" value="ECO:0007669"/>
    <property type="project" value="InterPro"/>
</dbReference>
<organism evidence="10 11">
    <name type="scientific">Trichlorobacter thiogenes</name>
    <dbReference type="NCBI Taxonomy" id="115783"/>
    <lineage>
        <taxon>Bacteria</taxon>
        <taxon>Pseudomonadati</taxon>
        <taxon>Thermodesulfobacteriota</taxon>
        <taxon>Desulfuromonadia</taxon>
        <taxon>Geobacterales</taxon>
        <taxon>Geobacteraceae</taxon>
        <taxon>Trichlorobacter</taxon>
    </lineage>
</organism>
<feature type="site" description="Catalytically relevant" evidence="6">
    <location>
        <position position="143"/>
    </location>
</feature>
<name>A0A1T4S0V9_9BACT</name>
<dbReference type="InterPro" id="IPR001347">
    <property type="entry name" value="SIS_dom"/>
</dbReference>
<comment type="similarity">
    <text evidence="1 4">Belongs to the SIS family. GutQ/KpsF subfamily.</text>
</comment>
<gene>
    <name evidence="10" type="ORF">SAMN02745119_03175</name>
</gene>
<dbReference type="InterPro" id="IPR050986">
    <property type="entry name" value="GutQ/KpsF_isomerases"/>
</dbReference>
<dbReference type="InterPro" id="IPR046342">
    <property type="entry name" value="CBS_dom_sf"/>
</dbReference>
<protein>
    <submittedName>
        <fullName evidence="10">Arabinose-5-phosphate isomerase</fullName>
    </submittedName>
</protein>
<accession>A0A1T4S0V9</accession>
<dbReference type="RefSeq" id="WP_078791399.1">
    <property type="nucleotide sequence ID" value="NZ_FUWR01000028.1"/>
</dbReference>
<keyword evidence="5" id="KW-0862">Zinc</keyword>
<feature type="binding site" evidence="5">
    <location>
        <position position="73"/>
    </location>
    <ligand>
        <name>Zn(2+)</name>
        <dbReference type="ChEBI" id="CHEBI:29105"/>
    </ligand>
</feature>
<dbReference type="Pfam" id="PF00571">
    <property type="entry name" value="CBS"/>
    <property type="match status" value="2"/>
</dbReference>
<dbReference type="GO" id="GO:0005975">
    <property type="term" value="P:carbohydrate metabolic process"/>
    <property type="evidence" value="ECO:0007669"/>
    <property type="project" value="InterPro"/>
</dbReference>